<feature type="transmembrane region" description="Helical" evidence="6">
    <location>
        <begin position="139"/>
        <end position="159"/>
    </location>
</feature>
<feature type="transmembrane region" description="Helical" evidence="6">
    <location>
        <begin position="338"/>
        <end position="358"/>
    </location>
</feature>
<feature type="domain" description="Major facilitator superfamily (MFS) profile" evidence="7">
    <location>
        <begin position="15"/>
        <end position="392"/>
    </location>
</feature>
<feature type="transmembrane region" description="Helical" evidence="6">
    <location>
        <begin position="105"/>
        <end position="127"/>
    </location>
</feature>
<feature type="transmembrane region" description="Helical" evidence="6">
    <location>
        <begin position="365"/>
        <end position="388"/>
    </location>
</feature>
<feature type="transmembrane region" description="Helical" evidence="6">
    <location>
        <begin position="81"/>
        <end position="99"/>
    </location>
</feature>
<keyword evidence="2" id="KW-1003">Cell membrane</keyword>
<dbReference type="InterPro" id="IPR036259">
    <property type="entry name" value="MFS_trans_sf"/>
</dbReference>
<dbReference type="InterPro" id="IPR050189">
    <property type="entry name" value="MFS_Efflux_Transporters"/>
</dbReference>
<sequence>MFVQPEATSSPPRAVLALLTAAAFLIFAQAFMIAPILPRLAEVFGTAPGTVGLAVPAYLIPYGVMTLVWGPLSDRFGRRPVILGSLVAFTVLTAATTLADSAGAFISVRLATAVGASGVVPIALALIGDLFPYQRRGQALGWVFGGMAGGIAVGAAGGALGEPSIGWPGLFLVVAAAGLVLLISALVMLPAAPRPQAPPALRAVVSGYQSLLRSSRGRRTYGYVLVNAVLHSGVYTWLGVYLHQRFGLDEFTIGLTLLGYGIPGFLLGAVIGRIADRFGRARLIPAGVGLGAVCALLLAAPMPLIAVQAAIITLSLAYDMTQPPLGGIVTTLSNNRGQAMGVNVCTLFTGFGLGSLIFQALLPAGFAVAFGVFGATALIATVLAIPLFRDERPSTVVQAPA</sequence>
<evidence type="ECO:0000259" key="7">
    <source>
        <dbReference type="PROSITE" id="PS50850"/>
    </source>
</evidence>
<comment type="subcellular location">
    <subcellularLocation>
        <location evidence="1">Cell membrane</location>
        <topology evidence="1">Multi-pass membrane protein</topology>
    </subcellularLocation>
</comment>
<feature type="transmembrane region" description="Helical" evidence="6">
    <location>
        <begin position="165"/>
        <end position="189"/>
    </location>
</feature>
<evidence type="ECO:0000313" key="9">
    <source>
        <dbReference type="Proteomes" id="UP001519295"/>
    </source>
</evidence>
<evidence type="ECO:0000256" key="5">
    <source>
        <dbReference type="ARBA" id="ARBA00023136"/>
    </source>
</evidence>
<dbReference type="InterPro" id="IPR020846">
    <property type="entry name" value="MFS_dom"/>
</dbReference>
<dbReference type="Pfam" id="PF07690">
    <property type="entry name" value="MFS_1"/>
    <property type="match status" value="1"/>
</dbReference>
<evidence type="ECO:0000313" key="8">
    <source>
        <dbReference type="EMBL" id="MBP2371422.1"/>
    </source>
</evidence>
<name>A0ABS4W5C3_9PSEU</name>
<evidence type="ECO:0000256" key="4">
    <source>
        <dbReference type="ARBA" id="ARBA00022989"/>
    </source>
</evidence>
<dbReference type="Gene3D" id="1.20.1250.20">
    <property type="entry name" value="MFS general substrate transporter like domains"/>
    <property type="match status" value="2"/>
</dbReference>
<feature type="transmembrane region" description="Helical" evidence="6">
    <location>
        <begin position="287"/>
        <end position="318"/>
    </location>
</feature>
<gene>
    <name evidence="8" type="ORF">JOF36_007195</name>
</gene>
<feature type="transmembrane region" description="Helical" evidence="6">
    <location>
        <begin position="49"/>
        <end position="69"/>
    </location>
</feature>
<dbReference type="EMBL" id="JAGINU010000002">
    <property type="protein sequence ID" value="MBP2371422.1"/>
    <property type="molecule type" value="Genomic_DNA"/>
</dbReference>
<keyword evidence="3 6" id="KW-0812">Transmembrane</keyword>
<evidence type="ECO:0000256" key="2">
    <source>
        <dbReference type="ARBA" id="ARBA00022475"/>
    </source>
</evidence>
<feature type="transmembrane region" description="Helical" evidence="6">
    <location>
        <begin position="253"/>
        <end position="275"/>
    </location>
</feature>
<keyword evidence="5 6" id="KW-0472">Membrane</keyword>
<evidence type="ECO:0000256" key="1">
    <source>
        <dbReference type="ARBA" id="ARBA00004651"/>
    </source>
</evidence>
<reference evidence="8 9" key="1">
    <citation type="submission" date="2021-03" db="EMBL/GenBank/DDBJ databases">
        <title>Sequencing the genomes of 1000 actinobacteria strains.</title>
        <authorList>
            <person name="Klenk H.-P."/>
        </authorList>
    </citation>
    <scope>NUCLEOTIDE SEQUENCE [LARGE SCALE GENOMIC DNA]</scope>
    <source>
        <strain evidence="8 9">DSM 45256</strain>
    </source>
</reference>
<comment type="caution">
    <text evidence="8">The sequence shown here is derived from an EMBL/GenBank/DDBJ whole genome shotgun (WGS) entry which is preliminary data.</text>
</comment>
<dbReference type="PROSITE" id="PS50850">
    <property type="entry name" value="MFS"/>
    <property type="match status" value="1"/>
</dbReference>
<dbReference type="PANTHER" id="PTHR43124">
    <property type="entry name" value="PURINE EFFLUX PUMP PBUE"/>
    <property type="match status" value="1"/>
</dbReference>
<keyword evidence="9" id="KW-1185">Reference proteome</keyword>
<dbReference type="CDD" id="cd17324">
    <property type="entry name" value="MFS_NepI_like"/>
    <property type="match status" value="1"/>
</dbReference>
<evidence type="ECO:0000256" key="3">
    <source>
        <dbReference type="ARBA" id="ARBA00022692"/>
    </source>
</evidence>
<dbReference type="InterPro" id="IPR011701">
    <property type="entry name" value="MFS"/>
</dbReference>
<dbReference type="PANTHER" id="PTHR43124:SF3">
    <property type="entry name" value="CHLORAMPHENICOL EFFLUX PUMP RV0191"/>
    <property type="match status" value="1"/>
</dbReference>
<dbReference type="Proteomes" id="UP001519295">
    <property type="component" value="Unassembled WGS sequence"/>
</dbReference>
<organism evidence="8 9">
    <name type="scientific">Pseudonocardia parietis</name>
    <dbReference type="NCBI Taxonomy" id="570936"/>
    <lineage>
        <taxon>Bacteria</taxon>
        <taxon>Bacillati</taxon>
        <taxon>Actinomycetota</taxon>
        <taxon>Actinomycetes</taxon>
        <taxon>Pseudonocardiales</taxon>
        <taxon>Pseudonocardiaceae</taxon>
        <taxon>Pseudonocardia</taxon>
    </lineage>
</organism>
<protein>
    <submittedName>
        <fullName evidence="8">MFS family arabinose efflux permease</fullName>
    </submittedName>
</protein>
<feature type="transmembrane region" description="Helical" evidence="6">
    <location>
        <begin position="14"/>
        <end position="37"/>
    </location>
</feature>
<evidence type="ECO:0000256" key="6">
    <source>
        <dbReference type="SAM" id="Phobius"/>
    </source>
</evidence>
<keyword evidence="4 6" id="KW-1133">Transmembrane helix</keyword>
<proteinExistence type="predicted"/>
<accession>A0ABS4W5C3</accession>
<feature type="transmembrane region" description="Helical" evidence="6">
    <location>
        <begin position="221"/>
        <end position="241"/>
    </location>
</feature>
<dbReference type="SUPFAM" id="SSF103473">
    <property type="entry name" value="MFS general substrate transporter"/>
    <property type="match status" value="1"/>
</dbReference>